<feature type="domain" description="Glycosyltransferase subfamily 4-like N-terminal" evidence="2">
    <location>
        <begin position="136"/>
        <end position="251"/>
    </location>
</feature>
<dbReference type="GO" id="GO:0016757">
    <property type="term" value="F:glycosyltransferase activity"/>
    <property type="evidence" value="ECO:0007669"/>
    <property type="project" value="TreeGrafter"/>
</dbReference>
<accession>A0A0R3MEQ5</accession>
<protein>
    <recommendedName>
        <fullName evidence="5">Glycosyl transferase family 1 domain-containing protein</fullName>
    </recommendedName>
</protein>
<dbReference type="EMBL" id="LLYA01000194">
    <property type="protein sequence ID" value="KRR18491.1"/>
    <property type="molecule type" value="Genomic_DNA"/>
</dbReference>
<dbReference type="Proteomes" id="UP000052023">
    <property type="component" value="Unassembled WGS sequence"/>
</dbReference>
<sequence>MTQGLTRIVIKSPAVRRIYETMKHISPRDLAQCICDVRGEHAKVPQSVTRGPVVHAVGSLGAGGTERQLNVAVANMKQKIDDAKILCINPKVESTDFFADGLSTDRIEVVWNIGSGEHDHFFAPPSMLRCVRYLRSTSLPPEVATTVLGFISQFERFKPRVVHSWLDYTNVSAGLAAVLSGVPRIVLGCRSMAPFHFPLYRPYFHPIYNLLLRSPGVVMTTNSLAGAKDYASWLGISLSEIKVIHNAFDPSAVVKPSLEELGAFRREFKLGSDAVVGTVGRLADEKRPFLWLEVACEVLKRRPRTKFIWVGGGPVEALLRKEIASLGIGDRVIVTGLRKDVGTALSAFSVFLLTSIQEGLPNVLIEAQAHGLPVVSAAVGGAPETFQEGVTGLGVRGSRAADYARAVTHFLDDAGAIALAKQRGPLLVRERFSVDDVVDQMLALYRLE</sequence>
<comment type="caution">
    <text evidence="3">The sequence shown here is derived from an EMBL/GenBank/DDBJ whole genome shotgun (WGS) entry which is preliminary data.</text>
</comment>
<evidence type="ECO:0008006" key="5">
    <source>
        <dbReference type="Google" id="ProtNLM"/>
    </source>
</evidence>
<dbReference type="PANTHER" id="PTHR12526:SF636">
    <property type="entry name" value="BLL3647 PROTEIN"/>
    <property type="match status" value="1"/>
</dbReference>
<gene>
    <name evidence="3" type="ORF">CQ13_34795</name>
</gene>
<dbReference type="Pfam" id="PF00534">
    <property type="entry name" value="Glycos_transf_1"/>
    <property type="match status" value="1"/>
</dbReference>
<dbReference type="SUPFAM" id="SSF53756">
    <property type="entry name" value="UDP-Glycosyltransferase/glycogen phosphorylase"/>
    <property type="match status" value="1"/>
</dbReference>
<evidence type="ECO:0000313" key="4">
    <source>
        <dbReference type="Proteomes" id="UP000052023"/>
    </source>
</evidence>
<dbReference type="AlphaFoldDB" id="A0A0R3MEQ5"/>
<dbReference type="PANTHER" id="PTHR12526">
    <property type="entry name" value="GLYCOSYLTRANSFERASE"/>
    <property type="match status" value="1"/>
</dbReference>
<organism evidence="3 4">
    <name type="scientific">Bradyrhizobium retamae</name>
    <dbReference type="NCBI Taxonomy" id="1300035"/>
    <lineage>
        <taxon>Bacteria</taxon>
        <taxon>Pseudomonadati</taxon>
        <taxon>Pseudomonadota</taxon>
        <taxon>Alphaproteobacteria</taxon>
        <taxon>Hyphomicrobiales</taxon>
        <taxon>Nitrobacteraceae</taxon>
        <taxon>Bradyrhizobium</taxon>
    </lineage>
</organism>
<reference evidence="3 4" key="1">
    <citation type="submission" date="2014-03" db="EMBL/GenBank/DDBJ databases">
        <title>Bradyrhizobium valentinum sp. nov., isolated from effective nodules of Lupinus mariae-josephae, a lupine endemic of basic-lime soils in Eastern Spain.</title>
        <authorList>
            <person name="Duran D."/>
            <person name="Rey L."/>
            <person name="Navarro A."/>
            <person name="Busquets A."/>
            <person name="Imperial J."/>
            <person name="Ruiz-Argueso T."/>
        </authorList>
    </citation>
    <scope>NUCLEOTIDE SEQUENCE [LARGE SCALE GENOMIC DNA]</scope>
    <source>
        <strain evidence="3 4">Ro19</strain>
    </source>
</reference>
<evidence type="ECO:0000259" key="1">
    <source>
        <dbReference type="Pfam" id="PF00534"/>
    </source>
</evidence>
<dbReference type="InterPro" id="IPR028098">
    <property type="entry name" value="Glyco_trans_4-like_N"/>
</dbReference>
<dbReference type="Gene3D" id="3.40.50.2000">
    <property type="entry name" value="Glycogen Phosphorylase B"/>
    <property type="match status" value="2"/>
</dbReference>
<evidence type="ECO:0000259" key="2">
    <source>
        <dbReference type="Pfam" id="PF13439"/>
    </source>
</evidence>
<name>A0A0R3MEQ5_9BRAD</name>
<dbReference type="InterPro" id="IPR001296">
    <property type="entry name" value="Glyco_trans_1"/>
</dbReference>
<keyword evidence="4" id="KW-1185">Reference proteome</keyword>
<dbReference type="Pfam" id="PF13439">
    <property type="entry name" value="Glyco_transf_4"/>
    <property type="match status" value="1"/>
</dbReference>
<feature type="domain" description="Glycosyl transferase family 1" evidence="1">
    <location>
        <begin position="271"/>
        <end position="414"/>
    </location>
</feature>
<proteinExistence type="predicted"/>
<evidence type="ECO:0000313" key="3">
    <source>
        <dbReference type="EMBL" id="KRR18491.1"/>
    </source>
</evidence>